<proteinExistence type="inferred from homology"/>
<gene>
    <name evidence="6" type="ORF">GCM10007377_11090</name>
</gene>
<evidence type="ECO:0000256" key="2">
    <source>
        <dbReference type="ARBA" id="ARBA00011322"/>
    </source>
</evidence>
<dbReference type="InterPro" id="IPR026866">
    <property type="entry name" value="CR006_AAA"/>
</dbReference>
<feature type="coiled-coil region" evidence="4">
    <location>
        <begin position="382"/>
        <end position="449"/>
    </location>
</feature>
<evidence type="ECO:0000256" key="4">
    <source>
        <dbReference type="SAM" id="Coils"/>
    </source>
</evidence>
<comment type="caution">
    <text evidence="6">The sequence shown here is derived from an EMBL/GenBank/DDBJ whole genome shotgun (WGS) entry which is preliminary data.</text>
</comment>
<dbReference type="EMBL" id="BMDH01000002">
    <property type="protein sequence ID" value="GGI14469.1"/>
    <property type="molecule type" value="Genomic_DNA"/>
</dbReference>
<organism evidence="6 7">
    <name type="scientific">Galliscardovia ingluviei</name>
    <dbReference type="NCBI Taxonomy" id="1769422"/>
    <lineage>
        <taxon>Bacteria</taxon>
        <taxon>Bacillati</taxon>
        <taxon>Actinomycetota</taxon>
        <taxon>Actinomycetes</taxon>
        <taxon>Bifidobacteriales</taxon>
        <taxon>Bifidobacteriaceae</taxon>
        <taxon>Galliscardovia</taxon>
    </lineage>
</organism>
<evidence type="ECO:0000259" key="5">
    <source>
        <dbReference type="Pfam" id="PF13166"/>
    </source>
</evidence>
<comment type="similarity">
    <text evidence="1">Belongs to the SMC family. SbcC subfamily.</text>
</comment>
<dbReference type="RefSeq" id="WP_188355254.1">
    <property type="nucleotide sequence ID" value="NZ_BMDH01000002.1"/>
</dbReference>
<dbReference type="PANTHER" id="PTHR32114">
    <property type="entry name" value="ABC TRANSPORTER ABCH.3"/>
    <property type="match status" value="1"/>
</dbReference>
<reference evidence="6" key="1">
    <citation type="journal article" date="2014" name="Int. J. Syst. Evol. Microbiol.">
        <title>Complete genome sequence of Corynebacterium casei LMG S-19264T (=DSM 44701T), isolated from a smear-ripened cheese.</title>
        <authorList>
            <consortium name="US DOE Joint Genome Institute (JGI-PGF)"/>
            <person name="Walter F."/>
            <person name="Albersmeier A."/>
            <person name="Kalinowski J."/>
            <person name="Ruckert C."/>
        </authorList>
    </citation>
    <scope>NUCLEOTIDE SEQUENCE</scope>
    <source>
        <strain evidence="6">CCM 8606</strain>
    </source>
</reference>
<dbReference type="Proteomes" id="UP000619536">
    <property type="component" value="Unassembled WGS sequence"/>
</dbReference>
<accession>A0A8J3AKI5</accession>
<evidence type="ECO:0000313" key="7">
    <source>
        <dbReference type="Proteomes" id="UP000619536"/>
    </source>
</evidence>
<protein>
    <recommendedName>
        <fullName evidence="3">Nuclease SbcCD subunit C</fullName>
    </recommendedName>
</protein>
<dbReference type="AlphaFoldDB" id="A0A8J3AKI5"/>
<dbReference type="InterPro" id="IPR027417">
    <property type="entry name" value="P-loop_NTPase"/>
</dbReference>
<keyword evidence="4" id="KW-0175">Coiled coil</keyword>
<keyword evidence="7" id="KW-1185">Reference proteome</keyword>
<evidence type="ECO:0000256" key="1">
    <source>
        <dbReference type="ARBA" id="ARBA00006930"/>
    </source>
</evidence>
<evidence type="ECO:0000313" key="6">
    <source>
        <dbReference type="EMBL" id="GGI14469.1"/>
    </source>
</evidence>
<sequence>MIKTIRLRDCATYSPEGVSIEDCKKVNFIYGPNGSGKTTISNFLHNPSSSQYSKCEIEYENSAEADILVYNRYFREKNLVENIPGVFTLGHDTIEKTRELGELKKKRSDKNNMIERLANTLKEKKEEKRGYEDEFKDTAWLVILKSNESDFQSAFSGLRNNKNSFRDEVLRHYKSLDISSETREKLVLRAKAVLVNNPEKYSNIPFSSDSLTRILFEIENSDIWKKKVIGNKDIPIGKLIEELDIANWVSQGRSHIRERTCPFCQQPTITDEIKQQLEAYFSGEYEQAVNQIKSFADQYDSYSKNLLEQIIALKEKLISCPVAGIDTNELEKLTNSLIYQISNNLVEIRSKEKEPGKIALLSDTSKIINSLLELVSVGNSNINKHNEIVDNHKAEKERLINDIWNFVLHENKTLIDRYLSKIDQASKAIDSLQNKLSNCAIELKKIEKDIIDVENGITSIQPTVNEINRSLQNFGFTNFRIVPSDAKTNTYQIQRQDGTLASSTLSEGEGTFISFLYFLQLAKGSIDASKVSNRRILVIDDPISSLDSTVLYFVSSLVKNIIKDVREGGSEVEQIFILTHNVFFYKEIAFIDRRADECNDIHHWILWKNNNISTIRAYGTTNPIKTSYELLWEELKKNEDASIITTQNTMRRILEIYFKVIGGVSNDDILEHFQTIEEKMTCRSLISWVNDGSHTIPDDLYASSFEDSIDRYKEVFKKVFSEMGHKAHYEMMMKDKK</sequence>
<feature type="domain" description="Protein CR006 P-loop" evidence="5">
    <location>
        <begin position="10"/>
        <end position="721"/>
    </location>
</feature>
<reference evidence="6" key="2">
    <citation type="submission" date="2020-09" db="EMBL/GenBank/DDBJ databases">
        <authorList>
            <person name="Sun Q."/>
            <person name="Sedlacek I."/>
        </authorList>
    </citation>
    <scope>NUCLEOTIDE SEQUENCE</scope>
    <source>
        <strain evidence="6">CCM 8606</strain>
    </source>
</reference>
<dbReference type="SUPFAM" id="SSF52540">
    <property type="entry name" value="P-loop containing nucleoside triphosphate hydrolases"/>
    <property type="match status" value="1"/>
</dbReference>
<name>A0A8J3AKI5_9BIFI</name>
<dbReference type="PANTHER" id="PTHR32114:SF2">
    <property type="entry name" value="ABC TRANSPORTER ABCH.3"/>
    <property type="match status" value="1"/>
</dbReference>
<comment type="subunit">
    <text evidence="2">Heterodimer of SbcC and SbcD.</text>
</comment>
<dbReference type="Gene3D" id="3.40.50.300">
    <property type="entry name" value="P-loop containing nucleotide triphosphate hydrolases"/>
    <property type="match status" value="2"/>
</dbReference>
<evidence type="ECO:0000256" key="3">
    <source>
        <dbReference type="ARBA" id="ARBA00013368"/>
    </source>
</evidence>
<dbReference type="Pfam" id="PF13166">
    <property type="entry name" value="AAA_13"/>
    <property type="match status" value="1"/>
</dbReference>
<feature type="coiled-coil region" evidence="4">
    <location>
        <begin position="100"/>
        <end position="134"/>
    </location>
</feature>